<dbReference type="InterPro" id="IPR014833">
    <property type="entry name" value="TnsA_N"/>
</dbReference>
<feature type="domain" description="TnsA endonuclease N-terminal" evidence="1">
    <location>
        <begin position="59"/>
        <end position="132"/>
    </location>
</feature>
<dbReference type="RefSeq" id="WP_012327537.1">
    <property type="nucleotide sequence ID" value="NC_010508.1"/>
</dbReference>
<evidence type="ECO:0000259" key="1">
    <source>
        <dbReference type="Pfam" id="PF08722"/>
    </source>
</evidence>
<sequence length="212" mass="24291">MHEFSQILAIEPSSRRTRRIVTVSGRGVRGIFPSRKSAKPAQYESLIEEMALRFLEVAPSVKSIATQPQIFEYSDGASRRRYTPDVAIETTNGTAFLEVKDDASLTSHSRATVRLRAANRYLRQRSERFHLVLRSDLIANNLQRQLELLLNVRPMRGRYRPNIDATLWDPENGTHPSAEVQQQWESAKQECDALLHRIMKRDPDDLLPAAIR</sequence>
<protein>
    <recommendedName>
        <fullName evidence="1">TnsA endonuclease N-terminal domain-containing protein</fullName>
    </recommendedName>
</protein>
<dbReference type="Pfam" id="PF08722">
    <property type="entry name" value="Tn7_TnsA-like_N"/>
    <property type="match status" value="1"/>
</dbReference>
<dbReference type="AlphaFoldDB" id="B1K1A7"/>
<gene>
    <name evidence="2" type="ordered locus">Bcenmc03_0014</name>
</gene>
<dbReference type="KEGG" id="bcm:Bcenmc03_0014"/>
<accession>B1K1A7</accession>
<proteinExistence type="predicted"/>
<dbReference type="Proteomes" id="UP000002169">
    <property type="component" value="Chromosome 1"/>
</dbReference>
<reference evidence="3" key="1">
    <citation type="submission" date="2008-02" db="EMBL/GenBank/DDBJ databases">
        <title>Complete sequence of chromosome 1 of Burkholderia cenocepacia MC0-3.</title>
        <authorList>
            <person name="Copeland A."/>
            <person name="Lucas S."/>
            <person name="Lapidus A."/>
            <person name="Barry K."/>
            <person name="Bruce D."/>
            <person name="Goodwin L."/>
            <person name="Glavina del Rio T."/>
            <person name="Dalin E."/>
            <person name="Tice H."/>
            <person name="Pitluck S."/>
            <person name="Chain P."/>
            <person name="Malfatti S."/>
            <person name="Shin M."/>
            <person name="Vergez L."/>
            <person name="Schmutz J."/>
            <person name="Larimer F."/>
            <person name="Land M."/>
            <person name="Hauser L."/>
            <person name="Kyrpides N."/>
            <person name="Mikhailova N."/>
            <person name="Tiedje J."/>
            <person name="Richardson P."/>
        </authorList>
    </citation>
    <scope>NUCLEOTIDE SEQUENCE [LARGE SCALE GENOMIC DNA]</scope>
    <source>
        <strain evidence="3">MC0-3</strain>
    </source>
</reference>
<dbReference type="HOGENOM" id="CLU_112789_0_0_4"/>
<evidence type="ECO:0000313" key="2">
    <source>
        <dbReference type="EMBL" id="ACA89195.1"/>
    </source>
</evidence>
<organism evidence="2 3">
    <name type="scientific">Burkholderia orbicola (strain MC0-3)</name>
    <dbReference type="NCBI Taxonomy" id="406425"/>
    <lineage>
        <taxon>Bacteria</taxon>
        <taxon>Pseudomonadati</taxon>
        <taxon>Pseudomonadota</taxon>
        <taxon>Betaproteobacteria</taxon>
        <taxon>Burkholderiales</taxon>
        <taxon>Burkholderiaceae</taxon>
        <taxon>Burkholderia</taxon>
        <taxon>Burkholderia cepacia complex</taxon>
        <taxon>Burkholderia orbicola</taxon>
    </lineage>
</organism>
<evidence type="ECO:0000313" key="3">
    <source>
        <dbReference type="Proteomes" id="UP000002169"/>
    </source>
</evidence>
<name>B1K1A7_BURO0</name>
<dbReference type="EMBL" id="CP000958">
    <property type="protein sequence ID" value="ACA89195.1"/>
    <property type="molecule type" value="Genomic_DNA"/>
</dbReference>